<comment type="caution">
    <text evidence="6">Lacks conserved residue(s) required for the propagation of feature annotation.</text>
</comment>
<feature type="domain" description="TrmE-type G" evidence="8">
    <location>
        <begin position="222"/>
        <end position="381"/>
    </location>
</feature>
<feature type="binding site" evidence="6">
    <location>
        <position position="236"/>
    </location>
    <ligand>
        <name>Mg(2+)</name>
        <dbReference type="ChEBI" id="CHEBI:18420"/>
    </ligand>
</feature>
<dbReference type="NCBIfam" id="TIGR00450">
    <property type="entry name" value="mnmE_trmE_thdF"/>
    <property type="match status" value="1"/>
</dbReference>
<dbReference type="CDD" id="cd04164">
    <property type="entry name" value="trmE"/>
    <property type="match status" value="1"/>
</dbReference>
<dbReference type="SUPFAM" id="SSF52540">
    <property type="entry name" value="P-loop containing nucleoside triphosphate hydrolases"/>
    <property type="match status" value="1"/>
</dbReference>
<protein>
    <recommendedName>
        <fullName evidence="6">tRNA modification GTPase MnmE</fullName>
        <ecNumber evidence="6">3.6.-.-</ecNumber>
    </recommendedName>
</protein>
<evidence type="ECO:0000256" key="1">
    <source>
        <dbReference type="ARBA" id="ARBA00011043"/>
    </source>
</evidence>
<dbReference type="PRINTS" id="PR00449">
    <property type="entry name" value="RASTRNSFRMNG"/>
</dbReference>
<keyword evidence="2 6" id="KW-0819">tRNA processing</keyword>
<dbReference type="InterPro" id="IPR025867">
    <property type="entry name" value="MnmE_helical"/>
</dbReference>
<dbReference type="EMBL" id="CP121687">
    <property type="protein sequence ID" value="WZL69021.1"/>
    <property type="molecule type" value="Genomic_DNA"/>
</dbReference>
<keyword evidence="5 6" id="KW-0342">GTP-binding</keyword>
<dbReference type="SUPFAM" id="SSF116878">
    <property type="entry name" value="TrmE connector domain"/>
    <property type="match status" value="1"/>
</dbReference>
<dbReference type="Pfam" id="PF10396">
    <property type="entry name" value="TrmE_N"/>
    <property type="match status" value="1"/>
</dbReference>
<feature type="binding site" evidence="6">
    <location>
        <position position="251"/>
    </location>
    <ligand>
        <name>K(+)</name>
        <dbReference type="ChEBI" id="CHEBI:29103"/>
    </ligand>
</feature>
<dbReference type="InterPro" id="IPR018948">
    <property type="entry name" value="GTP-bd_TrmE_N"/>
</dbReference>
<dbReference type="InterPro" id="IPR006073">
    <property type="entry name" value="GTP-bd"/>
</dbReference>
<comment type="function">
    <text evidence="6">Exhibits a very high intrinsic GTPase hydrolysis rate. Involved in the addition of a carboxymethylaminomethyl (cmnm) group at the wobble position (U34) of certain tRNAs, forming tRNA-cmnm(5)s(2)U34.</text>
</comment>
<dbReference type="Gene3D" id="3.30.1360.120">
    <property type="entry name" value="Probable tRNA modification gtpase trme, domain 1"/>
    <property type="match status" value="1"/>
</dbReference>
<dbReference type="NCBIfam" id="NF003661">
    <property type="entry name" value="PRK05291.1-3"/>
    <property type="match status" value="1"/>
</dbReference>
<feature type="binding site" evidence="6">
    <location>
        <position position="253"/>
    </location>
    <ligand>
        <name>K(+)</name>
        <dbReference type="ChEBI" id="CHEBI:29103"/>
    </ligand>
</feature>
<evidence type="ECO:0000256" key="6">
    <source>
        <dbReference type="HAMAP-Rule" id="MF_00379"/>
    </source>
</evidence>
<dbReference type="HAMAP" id="MF_00379">
    <property type="entry name" value="GTPase_MnmE"/>
    <property type="match status" value="1"/>
</dbReference>
<feature type="binding site" evidence="6">
    <location>
        <position position="126"/>
    </location>
    <ligand>
        <name>(6S)-5-formyl-5,6,7,8-tetrahydrofolate</name>
        <dbReference type="ChEBI" id="CHEBI:57457"/>
    </ligand>
</feature>
<feature type="binding site" evidence="6">
    <location>
        <begin position="276"/>
        <end position="279"/>
    </location>
    <ligand>
        <name>GTP</name>
        <dbReference type="ChEBI" id="CHEBI:37565"/>
    </ligand>
</feature>
<dbReference type="Pfam" id="PF12631">
    <property type="entry name" value="MnmE_helical"/>
    <property type="match status" value="1"/>
</dbReference>
<feature type="binding site" evidence="6">
    <location>
        <position position="256"/>
    </location>
    <ligand>
        <name>K(+)</name>
        <dbReference type="ChEBI" id="CHEBI:29103"/>
    </ligand>
</feature>
<keyword evidence="6" id="KW-0460">Magnesium</keyword>
<proteinExistence type="inferred from homology"/>
<evidence type="ECO:0000256" key="7">
    <source>
        <dbReference type="RuleBase" id="RU003313"/>
    </source>
</evidence>
<keyword evidence="6" id="KW-0378">Hydrolase</keyword>
<organism evidence="9 10">
    <name type="scientific">Defluviitalea saccharophila</name>
    <dbReference type="NCBI Taxonomy" id="879970"/>
    <lineage>
        <taxon>Bacteria</taxon>
        <taxon>Bacillati</taxon>
        <taxon>Bacillota</taxon>
        <taxon>Clostridia</taxon>
        <taxon>Lachnospirales</taxon>
        <taxon>Defluviitaleaceae</taxon>
        <taxon>Defluviitalea</taxon>
    </lineage>
</organism>
<comment type="cofactor">
    <cofactor evidence="6">
        <name>K(+)</name>
        <dbReference type="ChEBI" id="CHEBI:29103"/>
    </cofactor>
    <text evidence="6">Binds 1 potassium ion per subunit.</text>
</comment>
<dbReference type="Pfam" id="PF01926">
    <property type="entry name" value="MMR_HSR1"/>
    <property type="match status" value="1"/>
</dbReference>
<dbReference type="NCBIfam" id="TIGR00231">
    <property type="entry name" value="small_GTP"/>
    <property type="match status" value="1"/>
</dbReference>
<dbReference type="InterPro" id="IPR027368">
    <property type="entry name" value="MnmE_dom2"/>
</dbReference>
<accession>A0ABZ2Y122</accession>
<dbReference type="InterPro" id="IPR027266">
    <property type="entry name" value="TrmE/GcvT-like"/>
</dbReference>
<evidence type="ECO:0000313" key="9">
    <source>
        <dbReference type="EMBL" id="WZL69021.1"/>
    </source>
</evidence>
<comment type="subcellular location">
    <subcellularLocation>
        <location evidence="6">Cytoplasm</location>
    </subcellularLocation>
</comment>
<feature type="binding site" evidence="6">
    <location>
        <position position="22"/>
    </location>
    <ligand>
        <name>(6S)-5-formyl-5,6,7,8-tetrahydrofolate</name>
        <dbReference type="ChEBI" id="CHEBI:57457"/>
    </ligand>
</feature>
<dbReference type="EC" id="3.6.-.-" evidence="6"/>
<evidence type="ECO:0000256" key="5">
    <source>
        <dbReference type="ARBA" id="ARBA00023134"/>
    </source>
</evidence>
<dbReference type="PROSITE" id="PS51709">
    <property type="entry name" value="G_TRME"/>
    <property type="match status" value="1"/>
</dbReference>
<feature type="binding site" evidence="6">
    <location>
        <position position="87"/>
    </location>
    <ligand>
        <name>(6S)-5-formyl-5,6,7,8-tetrahydrofolate</name>
        <dbReference type="ChEBI" id="CHEBI:57457"/>
    </ligand>
</feature>
<feature type="binding site" evidence="6">
    <location>
        <position position="460"/>
    </location>
    <ligand>
        <name>(6S)-5-formyl-5,6,7,8-tetrahydrofolate</name>
        <dbReference type="ChEBI" id="CHEBI:57457"/>
    </ligand>
</feature>
<dbReference type="InterPro" id="IPR027417">
    <property type="entry name" value="P-loop_NTPase"/>
</dbReference>
<keyword evidence="4 6" id="KW-0630">Potassium</keyword>
<keyword evidence="10" id="KW-1185">Reference proteome</keyword>
<name>A0ABZ2Y122_9FIRM</name>
<dbReference type="RefSeq" id="WP_341876025.1">
    <property type="nucleotide sequence ID" value="NZ_CP121687.1"/>
</dbReference>
<dbReference type="PANTHER" id="PTHR42714">
    <property type="entry name" value="TRNA MODIFICATION GTPASE GTPBP3"/>
    <property type="match status" value="1"/>
</dbReference>
<feature type="binding site" evidence="6">
    <location>
        <position position="257"/>
    </location>
    <ligand>
        <name>Mg(2+)</name>
        <dbReference type="ChEBI" id="CHEBI:18420"/>
    </ligand>
</feature>
<comment type="subunit">
    <text evidence="6">Homodimer. Heterotetramer of two MnmE and two MnmG subunits.</text>
</comment>
<dbReference type="PANTHER" id="PTHR42714:SF2">
    <property type="entry name" value="TRNA MODIFICATION GTPASE GTPBP3, MITOCHONDRIAL"/>
    <property type="match status" value="1"/>
</dbReference>
<evidence type="ECO:0000313" key="10">
    <source>
        <dbReference type="Proteomes" id="UP001486565"/>
    </source>
</evidence>
<dbReference type="Proteomes" id="UP001486565">
    <property type="component" value="Chromosome"/>
</dbReference>
<evidence type="ECO:0000256" key="2">
    <source>
        <dbReference type="ARBA" id="ARBA00022694"/>
    </source>
</evidence>
<dbReference type="Gene3D" id="3.40.50.300">
    <property type="entry name" value="P-loop containing nucleotide triphosphate hydrolases"/>
    <property type="match status" value="1"/>
</dbReference>
<reference evidence="9 10" key="1">
    <citation type="submission" date="2023-03" db="EMBL/GenBank/DDBJ databases">
        <title>Novel Species.</title>
        <authorList>
            <person name="Ma S."/>
        </authorList>
    </citation>
    <scope>NUCLEOTIDE SEQUENCE [LARGE SCALE GENOMIC DNA]</scope>
    <source>
        <strain evidence="9 10">LIND6LT2</strain>
    </source>
</reference>
<feature type="binding site" evidence="6">
    <location>
        <position position="232"/>
    </location>
    <ligand>
        <name>K(+)</name>
        <dbReference type="ChEBI" id="CHEBI:29103"/>
    </ligand>
</feature>
<keyword evidence="3 6" id="KW-0547">Nucleotide-binding</keyword>
<feature type="binding site" evidence="6">
    <location>
        <begin position="251"/>
        <end position="257"/>
    </location>
    <ligand>
        <name>GTP</name>
        <dbReference type="ChEBI" id="CHEBI:37565"/>
    </ligand>
</feature>
<gene>
    <name evidence="6 9" type="primary">mnmE</name>
    <name evidence="6" type="synonym">trmE</name>
    <name evidence="9" type="ORF">QBE51_09355</name>
</gene>
<comment type="similarity">
    <text evidence="1 6 7">Belongs to the TRAFAC class TrmE-Era-EngA-EngB-Septin-like GTPase superfamily. TrmE GTPase family.</text>
</comment>
<evidence type="ECO:0000256" key="4">
    <source>
        <dbReference type="ARBA" id="ARBA00022958"/>
    </source>
</evidence>
<dbReference type="Gene3D" id="1.20.120.430">
    <property type="entry name" value="tRNA modification GTPase MnmE domain 2"/>
    <property type="match status" value="1"/>
</dbReference>
<dbReference type="CDD" id="cd14858">
    <property type="entry name" value="TrmE_N"/>
    <property type="match status" value="1"/>
</dbReference>
<evidence type="ECO:0000259" key="8">
    <source>
        <dbReference type="PROSITE" id="PS51709"/>
    </source>
</evidence>
<evidence type="ECO:0000256" key="3">
    <source>
        <dbReference type="ARBA" id="ARBA00022741"/>
    </source>
</evidence>
<feature type="binding site" evidence="6">
    <location>
        <begin position="232"/>
        <end position="237"/>
    </location>
    <ligand>
        <name>GTP</name>
        <dbReference type="ChEBI" id="CHEBI:37565"/>
    </ligand>
</feature>
<keyword evidence="6" id="KW-0479">Metal-binding</keyword>
<dbReference type="InterPro" id="IPR031168">
    <property type="entry name" value="G_TrmE"/>
</dbReference>
<sequence length="460" mass="51441">MIEDTIAAISTPPGTGGIGIIRLSGKDVFSIVNPIFKGKKNQDLSTVKSHSIHYGHIIDKDMNKAIDEVLVMVMKAPNTYTKEDIIEINCHGGIVSVRKVLEQVLRMGARLAEPGEFTKRAFLNGRIDLSQAEAVIDIIEAKTDMSLSTAMDQLEGSLSHRIGELREELIEMMAHIEAAIDYPEYDIEELGYDRVRKRIEDIRAKIHRLLDTADSGKILREGVKTAIVGKPNVGKSSLLNALLREQRAIVTNIPGTTRDVLEEYINISGIPFKLIDTAGIRETEDVVEQIGVSRSKDIIESADLIIMILDLSTTLTEEDKYIMDLIEDKKKLVLLNKTDLPAKLDKEEIYNRFSQSEILEISAKNKKDVEKLEETLKEMFMSGKINMEDSVMITNLRHKDALIKADDSLKDALSTIDMGMPEDCLSIDLTNAYKYLGEITGESVQDDLIKKIFSQFCLGK</sequence>
<dbReference type="InterPro" id="IPR005225">
    <property type="entry name" value="Small_GTP-bd"/>
</dbReference>
<keyword evidence="6" id="KW-0963">Cytoplasm</keyword>
<dbReference type="InterPro" id="IPR004520">
    <property type="entry name" value="GTPase_MnmE"/>
</dbReference>